<feature type="transmembrane region" description="Helical" evidence="9">
    <location>
        <begin position="150"/>
        <end position="168"/>
    </location>
</feature>
<dbReference type="Pfam" id="PF03901">
    <property type="entry name" value="Glyco_transf_22"/>
    <property type="match status" value="1"/>
</dbReference>
<evidence type="ECO:0000313" key="10">
    <source>
        <dbReference type="EMBL" id="SDD05500.1"/>
    </source>
</evidence>
<comment type="subcellular location">
    <subcellularLocation>
        <location evidence="1">Endomembrane system</location>
        <topology evidence="1">Multi-pass membrane protein</topology>
    </subcellularLocation>
    <subcellularLocation>
        <location evidence="2">Endoplasmic reticulum membrane</location>
    </subcellularLocation>
</comment>
<organism evidence="10 11">
    <name type="scientific">Williamwhitmania taraxaci</name>
    <dbReference type="NCBI Taxonomy" id="1640674"/>
    <lineage>
        <taxon>Bacteria</taxon>
        <taxon>Pseudomonadati</taxon>
        <taxon>Bacteroidota</taxon>
        <taxon>Bacteroidia</taxon>
        <taxon>Bacteroidales</taxon>
        <taxon>Williamwhitmaniaceae</taxon>
        <taxon>Williamwhitmania</taxon>
    </lineage>
</organism>
<feature type="transmembrane region" description="Helical" evidence="9">
    <location>
        <begin position="267"/>
        <end position="290"/>
    </location>
</feature>
<feature type="transmembrane region" description="Helical" evidence="9">
    <location>
        <begin position="180"/>
        <end position="210"/>
    </location>
</feature>
<evidence type="ECO:0000256" key="8">
    <source>
        <dbReference type="ARBA" id="ARBA00023136"/>
    </source>
</evidence>
<dbReference type="EMBL" id="FMYP01000077">
    <property type="protein sequence ID" value="SDD05500.1"/>
    <property type="molecule type" value="Genomic_DNA"/>
</dbReference>
<keyword evidence="7 9" id="KW-1133">Transmembrane helix</keyword>
<evidence type="ECO:0000256" key="4">
    <source>
        <dbReference type="ARBA" id="ARBA00022679"/>
    </source>
</evidence>
<evidence type="ECO:0000256" key="3">
    <source>
        <dbReference type="ARBA" id="ARBA00022676"/>
    </source>
</evidence>
<evidence type="ECO:0000256" key="9">
    <source>
        <dbReference type="SAM" id="Phobius"/>
    </source>
</evidence>
<evidence type="ECO:0000256" key="5">
    <source>
        <dbReference type="ARBA" id="ARBA00022692"/>
    </source>
</evidence>
<dbReference type="GO" id="GO:0000030">
    <property type="term" value="F:mannosyltransferase activity"/>
    <property type="evidence" value="ECO:0007669"/>
    <property type="project" value="TreeGrafter"/>
</dbReference>
<evidence type="ECO:0000313" key="11">
    <source>
        <dbReference type="Proteomes" id="UP000199452"/>
    </source>
</evidence>
<gene>
    <name evidence="10" type="ORF">SAMN05216323_10771</name>
</gene>
<proteinExistence type="predicted"/>
<keyword evidence="4 10" id="KW-0808">Transferase</keyword>
<dbReference type="STRING" id="1640674.SAMN05216323_10771"/>
<feature type="transmembrane region" description="Helical" evidence="9">
    <location>
        <begin position="217"/>
        <end position="240"/>
    </location>
</feature>
<keyword evidence="3 10" id="KW-0328">Glycosyltransferase</keyword>
<dbReference type="GO" id="GO:0012505">
    <property type="term" value="C:endomembrane system"/>
    <property type="evidence" value="ECO:0007669"/>
    <property type="project" value="UniProtKB-SubCell"/>
</dbReference>
<evidence type="ECO:0000256" key="6">
    <source>
        <dbReference type="ARBA" id="ARBA00022824"/>
    </source>
</evidence>
<evidence type="ECO:0000256" key="7">
    <source>
        <dbReference type="ARBA" id="ARBA00022989"/>
    </source>
</evidence>
<dbReference type="InterPro" id="IPR005599">
    <property type="entry name" value="GPI_mannosylTrfase"/>
</dbReference>
<feature type="transmembrane region" description="Helical" evidence="9">
    <location>
        <begin position="351"/>
        <end position="372"/>
    </location>
</feature>
<keyword evidence="11" id="KW-1185">Reference proteome</keyword>
<name>A0A1G6RLF1_9BACT</name>
<dbReference type="OrthoDB" id="1465857at2"/>
<feature type="transmembrane region" description="Helical" evidence="9">
    <location>
        <begin position="99"/>
        <end position="118"/>
    </location>
</feature>
<dbReference type="PANTHER" id="PTHR22760">
    <property type="entry name" value="GLYCOSYLTRANSFERASE"/>
    <property type="match status" value="1"/>
</dbReference>
<dbReference type="RefSeq" id="WP_092440491.1">
    <property type="nucleotide sequence ID" value="NZ_FMYP01000077.1"/>
</dbReference>
<feature type="transmembrane region" description="Helical" evidence="9">
    <location>
        <begin position="68"/>
        <end position="87"/>
    </location>
</feature>
<feature type="transmembrane region" description="Helical" evidence="9">
    <location>
        <begin position="320"/>
        <end position="339"/>
    </location>
</feature>
<keyword evidence="8 9" id="KW-0472">Membrane</keyword>
<accession>A0A1G6RLF1</accession>
<feature type="transmembrane region" description="Helical" evidence="9">
    <location>
        <begin position="12"/>
        <end position="34"/>
    </location>
</feature>
<evidence type="ECO:0000256" key="2">
    <source>
        <dbReference type="ARBA" id="ARBA00004586"/>
    </source>
</evidence>
<dbReference type="Proteomes" id="UP000199452">
    <property type="component" value="Unassembled WGS sequence"/>
</dbReference>
<evidence type="ECO:0000256" key="1">
    <source>
        <dbReference type="ARBA" id="ARBA00004127"/>
    </source>
</evidence>
<dbReference type="AlphaFoldDB" id="A0A1G6RLF1"/>
<keyword evidence="6" id="KW-0256">Endoplasmic reticulum</keyword>
<reference evidence="10 11" key="1">
    <citation type="submission" date="2016-09" db="EMBL/GenBank/DDBJ databases">
        <authorList>
            <person name="Capua I."/>
            <person name="De Benedictis P."/>
            <person name="Joannis T."/>
            <person name="Lombin L.H."/>
            <person name="Cattoli G."/>
        </authorList>
    </citation>
    <scope>NUCLEOTIDE SEQUENCE [LARGE SCALE GENOMIC DNA]</scope>
    <source>
        <strain evidence="10 11">A7P-90m</strain>
    </source>
</reference>
<feature type="transmembrane region" description="Helical" evidence="9">
    <location>
        <begin position="297"/>
        <end position="314"/>
    </location>
</feature>
<protein>
    <submittedName>
        <fullName evidence="10">Alg9-like mannosyltransferase family protein</fullName>
    </submittedName>
</protein>
<sequence length="525" mass="60592">MDYLKRTWATQPLRLILIGALCVRILAAIFSQGYGMHDDHFLVLEASQSWVDGTDYNDWLPKSQVDPIPAGHSFFYVGAHYIVLSLFKAIGIDDPKIKVFLIRLLHALLSLVVVAFGYKLAERFGGRKAAIQVGIALSFLWFMPMLSIRNFVEVACIPFLIMGVWYAYTAMEDNRSWSRYLLAGLMIGLAFSIRFQTVIFIGGVGLAILLRKKFWESIIFGLGVLISIFLIQGIVDLFIWGRPFAELGEYVRYNIEHKYDYGNNNPIMYISIIVGVMLPPLGWLWLAGFFRSWKKTLIIALPSLLFLIFHTYFPNKQERFIFPVLPFFVIAGVTGWVKMTESKFWQNRPRLIMWFTVIFWVFNGLLFLPTTLSSSKLSRIDSMYFLYGKQVKNGILVEDRFHENVNLLPNFYAGNWFIQYELPKVDSSKMCDALIHKQAIGSSRYRAIINTINYFDSVSIDKLPEYVFICEDKDLEARKAAIERVFPPLTLEAVILPSRLDVLMYKQSRSNRNQTIFIYKVGSKR</sequence>
<keyword evidence="5 9" id="KW-0812">Transmembrane</keyword>